<organism evidence="1 2">
    <name type="scientific">Dibothriocephalus latus</name>
    <name type="common">Fish tapeworm</name>
    <name type="synonym">Diphyllobothrium latum</name>
    <dbReference type="NCBI Taxonomy" id="60516"/>
    <lineage>
        <taxon>Eukaryota</taxon>
        <taxon>Metazoa</taxon>
        <taxon>Spiralia</taxon>
        <taxon>Lophotrochozoa</taxon>
        <taxon>Platyhelminthes</taxon>
        <taxon>Cestoda</taxon>
        <taxon>Eucestoda</taxon>
        <taxon>Diphyllobothriidea</taxon>
        <taxon>Diphyllobothriidae</taxon>
        <taxon>Dibothriocephalus</taxon>
    </lineage>
</organism>
<evidence type="ECO:0000313" key="1">
    <source>
        <dbReference type="EMBL" id="VDN15284.1"/>
    </source>
</evidence>
<name>A0A3P7LEK2_DIBLA</name>
<evidence type="ECO:0000313" key="2">
    <source>
        <dbReference type="Proteomes" id="UP000281553"/>
    </source>
</evidence>
<proteinExistence type="predicted"/>
<dbReference type="AlphaFoldDB" id="A0A3P7LEK2"/>
<gene>
    <name evidence="1" type="ORF">DILT_LOCUS11115</name>
</gene>
<keyword evidence="2" id="KW-1185">Reference proteome</keyword>
<dbReference type="PANTHER" id="PTHR21301:SF10">
    <property type="entry name" value="REVERSE TRANSCRIPTASE DOMAIN-CONTAINING PROTEIN"/>
    <property type="match status" value="1"/>
</dbReference>
<evidence type="ECO:0008006" key="3">
    <source>
        <dbReference type="Google" id="ProtNLM"/>
    </source>
</evidence>
<dbReference type="EMBL" id="UYRU01061976">
    <property type="protein sequence ID" value="VDN15284.1"/>
    <property type="molecule type" value="Genomic_DNA"/>
</dbReference>
<accession>A0A3P7LEK2</accession>
<reference evidence="1 2" key="1">
    <citation type="submission" date="2018-11" db="EMBL/GenBank/DDBJ databases">
        <authorList>
            <consortium name="Pathogen Informatics"/>
        </authorList>
    </citation>
    <scope>NUCLEOTIDE SEQUENCE [LARGE SCALE GENOMIC DNA]</scope>
</reference>
<dbReference type="Proteomes" id="UP000281553">
    <property type="component" value="Unassembled WGS sequence"/>
</dbReference>
<dbReference type="PANTHER" id="PTHR21301">
    <property type="entry name" value="REVERSE TRANSCRIPTASE"/>
    <property type="match status" value="1"/>
</dbReference>
<sequence length="156" mass="17827">MVSFDVASLFTSIPQDLAVETVELLLRSKYDATANRLRHAQILQLLKFCLRTYFTFDGIIYEQVKGASMGSSISGRIAGAVLQRLESLVFQQHRPKFWARYVGDTFVVIEPDHVLTFKESFNSIPSDIQFTREGEENNQLAFLHFLIFRKDCGSLL</sequence>
<dbReference type="OrthoDB" id="6242867at2759"/>
<protein>
    <recommendedName>
        <fullName evidence="3">Reverse transcriptase domain-containing protein</fullName>
    </recommendedName>
</protein>